<dbReference type="STRING" id="1047168.A0A0F4GFN1"/>
<dbReference type="SUPFAM" id="SSF47459">
    <property type="entry name" value="HLH, helix-loop-helix DNA-binding domain"/>
    <property type="match status" value="1"/>
</dbReference>
<protein>
    <recommendedName>
        <fullName evidence="2">BHLH domain-containing protein</fullName>
    </recommendedName>
</protein>
<comment type="caution">
    <text evidence="3">The sequence shown here is derived from an EMBL/GenBank/DDBJ whole genome shotgun (WGS) entry which is preliminary data.</text>
</comment>
<dbReference type="CDD" id="cd11395">
    <property type="entry name" value="bHLHzip_SREBP_like"/>
    <property type="match status" value="1"/>
</dbReference>
<dbReference type="AlphaFoldDB" id="A0A0F4GFN1"/>
<dbReference type="PANTHER" id="PTHR47336:SF2">
    <property type="entry name" value="TRANSCRIPTION FACTOR HMS1-RELATED"/>
    <property type="match status" value="1"/>
</dbReference>
<dbReference type="InterPro" id="IPR052099">
    <property type="entry name" value="Regulatory_TF_Diverse"/>
</dbReference>
<name>A0A0F4GFN1_9PEZI</name>
<feature type="domain" description="BHLH" evidence="2">
    <location>
        <begin position="227"/>
        <end position="292"/>
    </location>
</feature>
<dbReference type="GO" id="GO:0046983">
    <property type="term" value="F:protein dimerization activity"/>
    <property type="evidence" value="ECO:0007669"/>
    <property type="project" value="InterPro"/>
</dbReference>
<organism evidence="3 4">
    <name type="scientific">Zymoseptoria brevis</name>
    <dbReference type="NCBI Taxonomy" id="1047168"/>
    <lineage>
        <taxon>Eukaryota</taxon>
        <taxon>Fungi</taxon>
        <taxon>Dikarya</taxon>
        <taxon>Ascomycota</taxon>
        <taxon>Pezizomycotina</taxon>
        <taxon>Dothideomycetes</taxon>
        <taxon>Dothideomycetidae</taxon>
        <taxon>Mycosphaerellales</taxon>
        <taxon>Mycosphaerellaceae</taxon>
        <taxon>Zymoseptoria</taxon>
    </lineage>
</organism>
<evidence type="ECO:0000313" key="3">
    <source>
        <dbReference type="EMBL" id="KJX96234.1"/>
    </source>
</evidence>
<evidence type="ECO:0000259" key="2">
    <source>
        <dbReference type="PROSITE" id="PS50888"/>
    </source>
</evidence>
<gene>
    <name evidence="3" type="ORF">TI39_contig692g00003</name>
</gene>
<dbReference type="Proteomes" id="UP000033647">
    <property type="component" value="Unassembled WGS sequence"/>
</dbReference>
<sequence length="320" mass="35421">MTAVRSAGVHYFQPPFDQIQMSDYYANDAWRRSYPQQMPLPSNNWHDGSNNMPVMTHGMLETDLRMFQQSEAGTYNTPLFTSAQQRTSHALVSPRLAFPPDSAWASDVELGTPSTGTFPSNIDEGYTIRHTSNHLTLPSTLGRNPSDTNSPRSSFGDQSPLSQYAQPILKSAPKRPGIARAVTAPDTIPQRPLHSPPIKRSPSDDGEDDDYCPSTSDPKPSSRNRKRARIPHTAVERRYRENLNAHLDRLRQTVPELAARSGAVKGKGGEPAGLKPSKCEILTGAIEHIGALGQENYALKAEAEALRGRLEQLEQWMAQR</sequence>
<feature type="region of interest" description="Disordered" evidence="1">
    <location>
        <begin position="183"/>
        <end position="233"/>
    </location>
</feature>
<dbReference type="Pfam" id="PF00010">
    <property type="entry name" value="HLH"/>
    <property type="match status" value="1"/>
</dbReference>
<proteinExistence type="predicted"/>
<dbReference type="SMART" id="SM00353">
    <property type="entry name" value="HLH"/>
    <property type="match status" value="1"/>
</dbReference>
<dbReference type="InterPro" id="IPR011598">
    <property type="entry name" value="bHLH_dom"/>
</dbReference>
<reference evidence="3 4" key="1">
    <citation type="submission" date="2015-03" db="EMBL/GenBank/DDBJ databases">
        <title>RNA-seq based gene annotation and comparative genomics of four Zymoseptoria species reveal species-specific pathogenicity related genes and transposable element activity.</title>
        <authorList>
            <person name="Grandaubert J."/>
            <person name="Bhattacharyya A."/>
            <person name="Stukenbrock E.H."/>
        </authorList>
    </citation>
    <scope>NUCLEOTIDE SEQUENCE [LARGE SCALE GENOMIC DNA]</scope>
    <source>
        <strain evidence="3 4">Zb18110</strain>
    </source>
</reference>
<dbReference type="PANTHER" id="PTHR47336">
    <property type="entry name" value="TRANSCRIPTION FACTOR HMS1-RELATED"/>
    <property type="match status" value="1"/>
</dbReference>
<dbReference type="OrthoDB" id="2133190at2759"/>
<keyword evidence="4" id="KW-1185">Reference proteome</keyword>
<accession>A0A0F4GFN1</accession>
<evidence type="ECO:0000313" key="4">
    <source>
        <dbReference type="Proteomes" id="UP000033647"/>
    </source>
</evidence>
<dbReference type="EMBL" id="LAFY01000684">
    <property type="protein sequence ID" value="KJX96234.1"/>
    <property type="molecule type" value="Genomic_DNA"/>
</dbReference>
<dbReference type="InterPro" id="IPR036638">
    <property type="entry name" value="HLH_DNA-bd_sf"/>
</dbReference>
<evidence type="ECO:0000256" key="1">
    <source>
        <dbReference type="SAM" id="MobiDB-lite"/>
    </source>
</evidence>
<dbReference type="PROSITE" id="PS50888">
    <property type="entry name" value="BHLH"/>
    <property type="match status" value="1"/>
</dbReference>
<feature type="region of interest" description="Disordered" evidence="1">
    <location>
        <begin position="134"/>
        <end position="160"/>
    </location>
</feature>
<dbReference type="Gene3D" id="4.10.280.10">
    <property type="entry name" value="Helix-loop-helix DNA-binding domain"/>
    <property type="match status" value="1"/>
</dbReference>